<keyword evidence="1" id="KW-0812">Transmembrane</keyword>
<comment type="caution">
    <text evidence="2">The sequence shown here is derived from an EMBL/GenBank/DDBJ whole genome shotgun (WGS) entry which is preliminary data.</text>
</comment>
<keyword evidence="1" id="KW-0472">Membrane</keyword>
<dbReference type="Proteomes" id="UP001595886">
    <property type="component" value="Unassembled WGS sequence"/>
</dbReference>
<keyword evidence="1" id="KW-1133">Transmembrane helix</keyword>
<proteinExistence type="predicted"/>
<organism evidence="2 3">
    <name type="scientific">Dokdonella ginsengisoli</name>
    <dbReference type="NCBI Taxonomy" id="363846"/>
    <lineage>
        <taxon>Bacteria</taxon>
        <taxon>Pseudomonadati</taxon>
        <taxon>Pseudomonadota</taxon>
        <taxon>Gammaproteobacteria</taxon>
        <taxon>Lysobacterales</taxon>
        <taxon>Rhodanobacteraceae</taxon>
        <taxon>Dokdonella</taxon>
    </lineage>
</organism>
<accession>A0ABV9QV07</accession>
<evidence type="ECO:0000256" key="1">
    <source>
        <dbReference type="SAM" id="Phobius"/>
    </source>
</evidence>
<dbReference type="EMBL" id="JBHSHD010000010">
    <property type="protein sequence ID" value="MFC4821200.1"/>
    <property type="molecule type" value="Genomic_DNA"/>
</dbReference>
<protein>
    <recommendedName>
        <fullName evidence="4">IPTL-CTERM sorting domain-containing protein</fullName>
    </recommendedName>
</protein>
<reference evidence="3" key="1">
    <citation type="journal article" date="2019" name="Int. J. Syst. Evol. Microbiol.">
        <title>The Global Catalogue of Microorganisms (GCM) 10K type strain sequencing project: providing services to taxonomists for standard genome sequencing and annotation.</title>
        <authorList>
            <consortium name="The Broad Institute Genomics Platform"/>
            <consortium name="The Broad Institute Genome Sequencing Center for Infectious Disease"/>
            <person name="Wu L."/>
            <person name="Ma J."/>
        </authorList>
    </citation>
    <scope>NUCLEOTIDE SEQUENCE [LARGE SCALE GENOMIC DNA]</scope>
    <source>
        <strain evidence="3">CCUG 30340</strain>
    </source>
</reference>
<gene>
    <name evidence="2" type="ORF">ACFO6Q_12760</name>
</gene>
<dbReference type="RefSeq" id="WP_380021485.1">
    <property type="nucleotide sequence ID" value="NZ_JBHSHD010000010.1"/>
</dbReference>
<evidence type="ECO:0008006" key="4">
    <source>
        <dbReference type="Google" id="ProtNLM"/>
    </source>
</evidence>
<sequence>MATLPATARPAADYAVADVAVTVKTLESISDGDSVENLVLINAVNHGPDDVSSFVVATCLADPPPIQVTDTFPGGCNSYGLVSPCAEFGLGFRFGKIAQGESTQCLARVRGPLPRLPAGLQLYVGRLVDANDEFMLDPNPANDTIELNPVAAPPAHAAAVPGLSMAIQLGLIGLLAGLGFRRTRGKFRGH</sequence>
<feature type="transmembrane region" description="Helical" evidence="1">
    <location>
        <begin position="158"/>
        <end position="180"/>
    </location>
</feature>
<evidence type="ECO:0000313" key="3">
    <source>
        <dbReference type="Proteomes" id="UP001595886"/>
    </source>
</evidence>
<keyword evidence="3" id="KW-1185">Reference proteome</keyword>
<name>A0ABV9QV07_9GAMM</name>
<evidence type="ECO:0000313" key="2">
    <source>
        <dbReference type="EMBL" id="MFC4821200.1"/>
    </source>
</evidence>